<protein>
    <recommendedName>
        <fullName evidence="3">HK97 gp10 family phage protein</fullName>
    </recommendedName>
</protein>
<dbReference type="InterPro" id="IPR010064">
    <property type="entry name" value="HK97-gp10_tail"/>
</dbReference>
<evidence type="ECO:0000313" key="1">
    <source>
        <dbReference type="EMBL" id="OFJ47662.1"/>
    </source>
</evidence>
<reference evidence="1 2" key="1">
    <citation type="submission" date="2016-10" db="EMBL/GenBank/DDBJ databases">
        <title>Updated version of Genome Assembly of Janthinobacterium lividum ERGS5:01.</title>
        <authorList>
            <person name="Kumar R."/>
            <person name="Acharya V."/>
            <person name="Singh D."/>
        </authorList>
    </citation>
    <scope>NUCLEOTIDE SEQUENCE [LARGE SCALE GENOMIC DNA]</scope>
    <source>
        <strain evidence="1 2">ERGS5:01</strain>
    </source>
</reference>
<gene>
    <name evidence="1" type="ORF">BA896_000195</name>
</gene>
<accession>A0A1E8PMW5</accession>
<dbReference type="EMBL" id="MAQB02000001">
    <property type="protein sequence ID" value="OFJ47662.1"/>
    <property type="molecule type" value="Genomic_DNA"/>
</dbReference>
<dbReference type="AlphaFoldDB" id="A0A1E8PMW5"/>
<dbReference type="NCBIfam" id="TIGR01725">
    <property type="entry name" value="phge_HK97_gp10"/>
    <property type="match status" value="1"/>
</dbReference>
<comment type="caution">
    <text evidence="1">The sequence shown here is derived from an EMBL/GenBank/DDBJ whole genome shotgun (WGS) entry which is preliminary data.</text>
</comment>
<organism evidence="1 2">
    <name type="scientific">Janthinobacterium lividum</name>
    <dbReference type="NCBI Taxonomy" id="29581"/>
    <lineage>
        <taxon>Bacteria</taxon>
        <taxon>Pseudomonadati</taxon>
        <taxon>Pseudomonadota</taxon>
        <taxon>Betaproteobacteria</taxon>
        <taxon>Burkholderiales</taxon>
        <taxon>Oxalobacteraceae</taxon>
        <taxon>Janthinobacterium</taxon>
    </lineage>
</organism>
<dbReference type="Proteomes" id="UP000092634">
    <property type="component" value="Unassembled WGS sequence"/>
</dbReference>
<evidence type="ECO:0008006" key="3">
    <source>
        <dbReference type="Google" id="ProtNLM"/>
    </source>
</evidence>
<name>A0A1E8PMW5_9BURK</name>
<evidence type="ECO:0000313" key="2">
    <source>
        <dbReference type="Proteomes" id="UP000092634"/>
    </source>
</evidence>
<proteinExistence type="predicted"/>
<sequence length="152" mass="16970">MSFNINLAGLDELQAKLRAYGQAIKDEVAIVGAAGMGRVIYDEVQANVRDSSKPHYFYGRNSKKSGTKYLFNPGNLRKAIYRVYSPEKSSDTLKVYRVSWNHTKAPYGYMVEFGTSRAPAAPFLRPSLSRLDDAIAAGKKQMAEKLDEIQGR</sequence>